<keyword evidence="1" id="KW-0614">Plasmid</keyword>
<dbReference type="EMBL" id="AP023416">
    <property type="protein sequence ID" value="BCK80013.1"/>
    <property type="molecule type" value="Genomic_DNA"/>
</dbReference>
<proteinExistence type="predicted"/>
<organism evidence="1 2">
    <name type="scientific">Vescimonas fastidiosa</name>
    <dbReference type="NCBI Taxonomy" id="2714353"/>
    <lineage>
        <taxon>Bacteria</taxon>
        <taxon>Bacillati</taxon>
        <taxon>Bacillota</taxon>
        <taxon>Clostridia</taxon>
        <taxon>Eubacteriales</taxon>
        <taxon>Oscillospiraceae</taxon>
        <taxon>Vescimonas</taxon>
    </lineage>
</organism>
<dbReference type="SUPFAM" id="SSF52540">
    <property type="entry name" value="P-loop containing nucleoside triphosphate hydrolases"/>
    <property type="match status" value="1"/>
</dbReference>
<dbReference type="Proteomes" id="UP000681343">
    <property type="component" value="Plasmid pMM35_01"/>
</dbReference>
<dbReference type="Gene3D" id="3.30.420.280">
    <property type="match status" value="1"/>
</dbReference>
<name>A0A810Q5R0_9FIRM</name>
<dbReference type="Pfam" id="PF03237">
    <property type="entry name" value="Terminase_6N"/>
    <property type="match status" value="1"/>
</dbReference>
<dbReference type="InterPro" id="IPR027417">
    <property type="entry name" value="P-loop_NTPase"/>
</dbReference>
<sequence length="454" mass="53447">MERVNTLHIGVPNEKQKLFLQCRAKYIAFGGARGGGKSWAVRTKAKLMALRYPGIRLLLVRRTYQELENNHIRFLRRELAGIAEYRATGRQFVFPNGSVLDFGYCACDGDLDRYQGAEYDVIFLDEATQLREEWMRQFAACLRGVNDYPKRIYYTCNPGGPGHGYIKRLFIDRRFQAGENGEDYVFIPARVTDNEALLKKQPEYLQQLRALPRKLREAWLEGKWDIFQGQFFQEFTDDPEHYKDRRFTHVIEPFTIPREWRIYRSYDFGYAKPFSCAWWAVDFDGCIYRILELYGCTENPNEGVRWTPEKQFAKIREIEDTHPWLKGRSISGVADPAIWDSSRGESVYETALRHRVYFSPGDNRRIPGWMQMHYRMAFDGEGYPQMYVFSGCRAFIRTIPELMFSDTEPEDLDTRQEDHVADECRYFCMARPIRPVRQGEELALGDDPLNMRKR</sequence>
<accession>A0A810Q5R0</accession>
<evidence type="ECO:0000313" key="2">
    <source>
        <dbReference type="Proteomes" id="UP000681343"/>
    </source>
</evidence>
<protein>
    <submittedName>
        <fullName evidence="1">Phage terminase large subunit</fullName>
    </submittedName>
</protein>
<reference evidence="1" key="1">
    <citation type="submission" date="2020-09" db="EMBL/GenBank/DDBJ databases">
        <title>New species isolated from human feces.</title>
        <authorList>
            <person name="Kitahara M."/>
            <person name="Shigeno Y."/>
            <person name="Shime M."/>
            <person name="Matsumoto Y."/>
            <person name="Nakamura S."/>
            <person name="Motooka D."/>
            <person name="Fukuoka S."/>
            <person name="Nishikawa H."/>
            <person name="Benno Y."/>
        </authorList>
    </citation>
    <scope>NUCLEOTIDE SEQUENCE</scope>
    <source>
        <strain evidence="1">MM35</strain>
        <plasmid evidence="1">pMM35_01</plasmid>
    </source>
</reference>
<keyword evidence="2" id="KW-1185">Reference proteome</keyword>
<evidence type="ECO:0000313" key="1">
    <source>
        <dbReference type="EMBL" id="BCK80013.1"/>
    </source>
</evidence>
<dbReference type="AlphaFoldDB" id="A0A810Q5R0"/>
<dbReference type="RefSeq" id="WP_212821837.1">
    <property type="nucleotide sequence ID" value="NZ_AP023416.1"/>
</dbReference>
<gene>
    <name evidence="1" type="ORF">MM35RIKEN_22050</name>
</gene>
<dbReference type="Gene3D" id="3.40.50.300">
    <property type="entry name" value="P-loop containing nucleotide triphosphate hydrolases"/>
    <property type="match status" value="1"/>
</dbReference>
<geneLocation type="plasmid" evidence="1 2">
    <name>pMM35_01</name>
</geneLocation>
<dbReference type="KEGG" id="vfa:MM35RIKEN_22050"/>